<sequence>MSEQITKSPASILDDYDRDYHSSKRTQKSRINEISFDYSQYSSTGIIDKKNHLDKTFSFYDKIILTAHWSLINCDFIVKDKDETENMIFTFYRDEDGSVTINYLKNNFNVETKHAFEGNMFNIRFNINGNAMYKWFAIEYNNFINQQETDVEYTMLHVLAQKIRTKVIRIFQERENEQQQ</sequence>
<reference evidence="1" key="1">
    <citation type="submission" date="2021-02" db="EMBL/GenBank/DDBJ databases">
        <authorList>
            <person name="Nowell W R."/>
        </authorList>
    </citation>
    <scope>NUCLEOTIDE SEQUENCE</scope>
</reference>
<dbReference type="Proteomes" id="UP000663855">
    <property type="component" value="Unassembled WGS sequence"/>
</dbReference>
<protein>
    <submittedName>
        <fullName evidence="1">Uncharacterized protein</fullName>
    </submittedName>
</protein>
<dbReference type="EMBL" id="CAJNOV010001415">
    <property type="protein sequence ID" value="CAF1061344.1"/>
    <property type="molecule type" value="Genomic_DNA"/>
</dbReference>
<dbReference type="AlphaFoldDB" id="A0A814L7X6"/>
<organism evidence="1 2">
    <name type="scientific">Rotaria magnacalcarata</name>
    <dbReference type="NCBI Taxonomy" id="392030"/>
    <lineage>
        <taxon>Eukaryota</taxon>
        <taxon>Metazoa</taxon>
        <taxon>Spiralia</taxon>
        <taxon>Gnathifera</taxon>
        <taxon>Rotifera</taxon>
        <taxon>Eurotatoria</taxon>
        <taxon>Bdelloidea</taxon>
        <taxon>Philodinida</taxon>
        <taxon>Philodinidae</taxon>
        <taxon>Rotaria</taxon>
    </lineage>
</organism>
<comment type="caution">
    <text evidence="1">The sequence shown here is derived from an EMBL/GenBank/DDBJ whole genome shotgun (WGS) entry which is preliminary data.</text>
</comment>
<proteinExistence type="predicted"/>
<name>A0A814L7X6_9BILA</name>
<gene>
    <name evidence="1" type="ORF">CJN711_LOCUS5248</name>
</gene>
<evidence type="ECO:0000313" key="1">
    <source>
        <dbReference type="EMBL" id="CAF1061344.1"/>
    </source>
</evidence>
<evidence type="ECO:0000313" key="2">
    <source>
        <dbReference type="Proteomes" id="UP000663855"/>
    </source>
</evidence>
<accession>A0A814L7X6</accession>